<dbReference type="Pfam" id="PF13712">
    <property type="entry name" value="Glyco_tranf_2_5"/>
    <property type="match status" value="1"/>
</dbReference>
<evidence type="ECO:0000259" key="1">
    <source>
        <dbReference type="Pfam" id="PF13712"/>
    </source>
</evidence>
<accession>A0A918PL24</accession>
<feature type="domain" description="Streptomycin biosynthesis protein StrF" evidence="1">
    <location>
        <begin position="4"/>
        <end position="197"/>
    </location>
</feature>
<gene>
    <name evidence="2" type="ORF">GCM10007049_02030</name>
</gene>
<evidence type="ECO:0000313" key="3">
    <source>
        <dbReference type="Proteomes" id="UP000619457"/>
    </source>
</evidence>
<dbReference type="InterPro" id="IPR059123">
    <property type="entry name" value="StrF_dom"/>
</dbReference>
<proteinExistence type="predicted"/>
<dbReference type="Proteomes" id="UP000619457">
    <property type="component" value="Unassembled WGS sequence"/>
</dbReference>
<dbReference type="InterPro" id="IPR029044">
    <property type="entry name" value="Nucleotide-diphossugar_trans"/>
</dbReference>
<comment type="caution">
    <text evidence="2">The sequence shown here is derived from an EMBL/GenBank/DDBJ whole genome shotgun (WGS) entry which is preliminary data.</text>
</comment>
<reference evidence="2" key="1">
    <citation type="journal article" date="2014" name="Int. J. Syst. Evol. Microbiol.">
        <title>Complete genome sequence of Corynebacterium casei LMG S-19264T (=DSM 44701T), isolated from a smear-ripened cheese.</title>
        <authorList>
            <consortium name="US DOE Joint Genome Institute (JGI-PGF)"/>
            <person name="Walter F."/>
            <person name="Albersmeier A."/>
            <person name="Kalinowski J."/>
            <person name="Ruckert C."/>
        </authorList>
    </citation>
    <scope>NUCLEOTIDE SEQUENCE</scope>
    <source>
        <strain evidence="2">KCTC 12368</strain>
    </source>
</reference>
<dbReference type="Gene3D" id="3.90.550.10">
    <property type="entry name" value="Spore Coat Polysaccharide Biosynthesis Protein SpsA, Chain A"/>
    <property type="match status" value="1"/>
</dbReference>
<keyword evidence="3" id="KW-1185">Reference proteome</keyword>
<sequence length="294" mass="33655">MISIIICSANSAYLSAVKLNIAQTIGCEHEILAYDNSMGERGICEVYNQGAAAAKYELLCFMHEDIEYKTADWGQIVRRIFSDNPSLGLLGVAGGDYKSLAPSSWFNFGHFEGFQGKYYMNLEQGFKFKDKETIRELRNPNNEVLSKVACIDGVWMCTPKKIFDTPKFDELMLKGFHGYDLDYSLAVNSKGFKVAVTFEVLFHHFSEGKYDGGWFKDIVHLHKKWASILPLNTAKLSPMQIPAIEKRMFRHFFNDCLNKGYSKWGMMKILFHSRKSVVMTPVLLLKLFFSILKR</sequence>
<protein>
    <recommendedName>
        <fullName evidence="1">Streptomycin biosynthesis protein StrF domain-containing protein</fullName>
    </recommendedName>
</protein>
<dbReference type="EMBL" id="BMWX01000001">
    <property type="protein sequence ID" value="GGZ13809.1"/>
    <property type="molecule type" value="Genomic_DNA"/>
</dbReference>
<dbReference type="AlphaFoldDB" id="A0A918PL24"/>
<reference evidence="2" key="2">
    <citation type="submission" date="2020-09" db="EMBL/GenBank/DDBJ databases">
        <authorList>
            <person name="Sun Q."/>
            <person name="Kim S."/>
        </authorList>
    </citation>
    <scope>NUCLEOTIDE SEQUENCE</scope>
    <source>
        <strain evidence="2">KCTC 12368</strain>
    </source>
</reference>
<organism evidence="2 3">
    <name type="scientific">Echinicola pacifica</name>
    <dbReference type="NCBI Taxonomy" id="346377"/>
    <lineage>
        <taxon>Bacteria</taxon>
        <taxon>Pseudomonadati</taxon>
        <taxon>Bacteroidota</taxon>
        <taxon>Cytophagia</taxon>
        <taxon>Cytophagales</taxon>
        <taxon>Cyclobacteriaceae</taxon>
        <taxon>Echinicola</taxon>
    </lineage>
</organism>
<dbReference type="SUPFAM" id="SSF53448">
    <property type="entry name" value="Nucleotide-diphospho-sugar transferases"/>
    <property type="match status" value="1"/>
</dbReference>
<name>A0A918PL24_9BACT</name>
<evidence type="ECO:0000313" key="2">
    <source>
        <dbReference type="EMBL" id="GGZ13809.1"/>
    </source>
</evidence>
<dbReference type="RefSeq" id="WP_018474983.1">
    <property type="nucleotide sequence ID" value="NZ_BMWX01000001.1"/>
</dbReference>